<dbReference type="InterPro" id="IPR032450">
    <property type="entry name" value="SMARCC_N"/>
</dbReference>
<dbReference type="Pfam" id="PF16496">
    <property type="entry name" value="SWIRM-assoc_2"/>
    <property type="match status" value="1"/>
</dbReference>
<organism evidence="3 4">
    <name type="scientific">Volvox reticuliferus</name>
    <dbReference type="NCBI Taxonomy" id="1737510"/>
    <lineage>
        <taxon>Eukaryota</taxon>
        <taxon>Viridiplantae</taxon>
        <taxon>Chlorophyta</taxon>
        <taxon>core chlorophytes</taxon>
        <taxon>Chlorophyceae</taxon>
        <taxon>CS clade</taxon>
        <taxon>Chlamydomonadales</taxon>
        <taxon>Volvocaceae</taxon>
        <taxon>Volvox</taxon>
    </lineage>
</organism>
<accession>A0A8J4CEA8</accession>
<evidence type="ECO:0000256" key="1">
    <source>
        <dbReference type="SAM" id="MobiDB-lite"/>
    </source>
</evidence>
<dbReference type="PROSITE" id="PS52032">
    <property type="entry name" value="MARR_BRCT_CHROMO"/>
    <property type="match status" value="1"/>
</dbReference>
<feature type="compositionally biased region" description="Low complexity" evidence="1">
    <location>
        <begin position="296"/>
        <end position="338"/>
    </location>
</feature>
<keyword evidence="4" id="KW-1185">Reference proteome</keyword>
<feature type="non-terminal residue" evidence="3">
    <location>
        <position position="1"/>
    </location>
</feature>
<dbReference type="EMBL" id="BNCP01000017">
    <property type="protein sequence ID" value="GIL80019.1"/>
    <property type="molecule type" value="Genomic_DNA"/>
</dbReference>
<feature type="region of interest" description="Disordered" evidence="1">
    <location>
        <begin position="264"/>
        <end position="338"/>
    </location>
</feature>
<dbReference type="InterPro" id="IPR036420">
    <property type="entry name" value="BRCT_dom_sf"/>
</dbReference>
<feature type="domain" description="Chromo" evidence="2">
    <location>
        <begin position="2"/>
        <end position="280"/>
    </location>
</feature>
<reference evidence="3" key="1">
    <citation type="journal article" date="2021" name="Proc. Natl. Acad. Sci. U.S.A.">
        <title>Three genomes in the algal genus Volvox reveal the fate of a haploid sex-determining region after a transition to homothallism.</title>
        <authorList>
            <person name="Yamamoto K."/>
            <person name="Hamaji T."/>
            <person name="Kawai-Toyooka H."/>
            <person name="Matsuzaki R."/>
            <person name="Takahashi F."/>
            <person name="Nishimura Y."/>
            <person name="Kawachi M."/>
            <person name="Noguchi H."/>
            <person name="Minakuchi Y."/>
            <person name="Umen J.G."/>
            <person name="Toyoda A."/>
            <person name="Nozaki H."/>
        </authorList>
    </citation>
    <scope>NUCLEOTIDE SEQUENCE</scope>
    <source>
        <strain evidence="3">NIES-3786</strain>
    </source>
</reference>
<dbReference type="Proteomes" id="UP000747110">
    <property type="component" value="Unassembled WGS sequence"/>
</dbReference>
<name>A0A8J4CEA8_9CHLO</name>
<evidence type="ECO:0000259" key="2">
    <source>
        <dbReference type="PROSITE" id="PS52032"/>
    </source>
</evidence>
<sequence length="338" mass="37736">MDGLIGKRSGKVLPKDYEDAEYVRKLEPVVLQLDEDLPDAGFDAKKLATLVCQLMQFQEDTLGKESNFKRQPKLPASLLRDFSPRGALYVIAAKCDDIMAARDLRRIDWPNPAKRKENMEILIGITKELEAEGLLRHPVVGLESGLGQELAGRMSDAVRKMGGTVVDNPDDPRVTYRVCVPPPGVSDAGRGKPQQMRTLEVRGDMALVHWTQLPDSYDEWVLARHAPPEQPQQPERAKLWRVYPRWIKDSELYNEWMNPADYEADPPAAAPSPPQPPPPVAVPMPPQATVSAAPVPQQQGPLLLQPQQQPQQQAPQLQLPQQQLPGSLPQPQQQLQQL</sequence>
<proteinExistence type="predicted"/>
<dbReference type="InterPro" id="IPR049898">
    <property type="entry name" value="MARR_BRCT_CHROMO"/>
</dbReference>
<dbReference type="SUPFAM" id="SSF52113">
    <property type="entry name" value="BRCT domain"/>
    <property type="match status" value="1"/>
</dbReference>
<evidence type="ECO:0000313" key="4">
    <source>
        <dbReference type="Proteomes" id="UP000747110"/>
    </source>
</evidence>
<comment type="caution">
    <text evidence="3">The sequence shown here is derived from an EMBL/GenBank/DDBJ whole genome shotgun (WGS) entry which is preliminary data.</text>
</comment>
<protein>
    <recommendedName>
        <fullName evidence="2">Chromo domain-containing protein</fullName>
    </recommendedName>
</protein>
<evidence type="ECO:0000313" key="3">
    <source>
        <dbReference type="EMBL" id="GIL80019.1"/>
    </source>
</evidence>
<feature type="compositionally biased region" description="Pro residues" evidence="1">
    <location>
        <begin position="268"/>
        <end position="286"/>
    </location>
</feature>
<dbReference type="AlphaFoldDB" id="A0A8J4CEA8"/>
<gene>
    <name evidence="3" type="ORF">Vretifemale_9229</name>
</gene>
<dbReference type="OrthoDB" id="118550at2759"/>